<evidence type="ECO:0000256" key="2">
    <source>
        <dbReference type="PROSITE-ProRule" id="PRU00284"/>
    </source>
</evidence>
<evidence type="ECO:0000259" key="5">
    <source>
        <dbReference type="PROSITE" id="PS50111"/>
    </source>
</evidence>
<protein>
    <submittedName>
        <fullName evidence="6">Methyl-accepting chemotaxis sensory transducer</fullName>
    </submittedName>
</protein>
<evidence type="ECO:0000313" key="7">
    <source>
        <dbReference type="Proteomes" id="UP000002016"/>
    </source>
</evidence>
<dbReference type="RefSeq" id="WP_012002905.1">
    <property type="nucleotide sequence ID" value="NC_009828.1"/>
</dbReference>
<keyword evidence="4" id="KW-1133">Transmembrane helix</keyword>
<keyword evidence="3" id="KW-0175">Coiled coil</keyword>
<feature type="coiled-coil region" evidence="3">
    <location>
        <begin position="142"/>
        <end position="169"/>
    </location>
</feature>
<dbReference type="Proteomes" id="UP000002016">
    <property type="component" value="Chromosome"/>
</dbReference>
<dbReference type="OrthoDB" id="38154at2"/>
<dbReference type="GO" id="GO:0016020">
    <property type="term" value="C:membrane"/>
    <property type="evidence" value="ECO:0007669"/>
    <property type="project" value="InterPro"/>
</dbReference>
<proteinExistence type="predicted"/>
<dbReference type="GO" id="GO:0007165">
    <property type="term" value="P:signal transduction"/>
    <property type="evidence" value="ECO:0007669"/>
    <property type="project" value="UniProtKB-KW"/>
</dbReference>
<feature type="domain" description="Methyl-accepting transducer" evidence="5">
    <location>
        <begin position="78"/>
        <end position="321"/>
    </location>
</feature>
<dbReference type="SMART" id="SM00283">
    <property type="entry name" value="MA"/>
    <property type="match status" value="1"/>
</dbReference>
<keyword evidence="4" id="KW-0472">Membrane</keyword>
<dbReference type="PROSITE" id="PS50111">
    <property type="entry name" value="CHEMOTAXIS_TRANSDUC_2"/>
    <property type="match status" value="1"/>
</dbReference>
<dbReference type="eggNOG" id="COG0840">
    <property type="taxonomic scope" value="Bacteria"/>
</dbReference>
<dbReference type="STRING" id="416591.Tlet_0858"/>
<accession>A8F5J0</accession>
<dbReference type="CDD" id="cd11386">
    <property type="entry name" value="MCP_signal"/>
    <property type="match status" value="1"/>
</dbReference>
<dbReference type="Pfam" id="PF00015">
    <property type="entry name" value="MCPsignal"/>
    <property type="match status" value="1"/>
</dbReference>
<dbReference type="SUPFAM" id="SSF103190">
    <property type="entry name" value="Sensory domain-like"/>
    <property type="match status" value="1"/>
</dbReference>
<feature type="transmembrane region" description="Helical" evidence="4">
    <location>
        <begin position="26"/>
        <end position="44"/>
    </location>
</feature>
<evidence type="ECO:0000256" key="4">
    <source>
        <dbReference type="SAM" id="Phobius"/>
    </source>
</evidence>
<dbReference type="PANTHER" id="PTHR32089">
    <property type="entry name" value="METHYL-ACCEPTING CHEMOTAXIS PROTEIN MCPB"/>
    <property type="match status" value="1"/>
</dbReference>
<dbReference type="Gene3D" id="3.30.450.20">
    <property type="entry name" value="PAS domain"/>
    <property type="match status" value="1"/>
</dbReference>
<dbReference type="KEGG" id="tle:Tlet_0858"/>
<reference evidence="6 7" key="2">
    <citation type="journal article" date="2009" name="Proc. Natl. Acad. Sci. U.S.A.">
        <title>On the chimeric nature, thermophilic origin, and phylogenetic placement of the Thermotogales.</title>
        <authorList>
            <person name="Zhaxybayeva O."/>
            <person name="Swithers K.S."/>
            <person name="Lapierre P."/>
            <person name="Fournier G.P."/>
            <person name="Bickhart D.M."/>
            <person name="DeBoy R.T."/>
            <person name="Nelson K.E."/>
            <person name="Nesbo C.L."/>
            <person name="Doolittle W.F."/>
            <person name="Gogarten J.P."/>
            <person name="Noll K.M."/>
        </authorList>
    </citation>
    <scope>NUCLEOTIDE SEQUENCE [LARGE SCALE GENOMIC DNA]</scope>
    <source>
        <strain evidence="7">ATCC BAA-301 / DSM 14385 / NBRC 107922 / TMO</strain>
    </source>
</reference>
<keyword evidence="4" id="KW-0812">Transmembrane</keyword>
<evidence type="ECO:0000256" key="1">
    <source>
        <dbReference type="ARBA" id="ARBA00023224"/>
    </source>
</evidence>
<keyword evidence="1 2" id="KW-0807">Transducer</keyword>
<dbReference type="AlphaFoldDB" id="A8F5J0"/>
<dbReference type="CDD" id="cd12914">
    <property type="entry name" value="PDC1_DGC_like"/>
    <property type="match status" value="1"/>
</dbReference>
<dbReference type="InterPro" id="IPR004089">
    <property type="entry name" value="MCPsignal_dom"/>
</dbReference>
<evidence type="ECO:0000256" key="3">
    <source>
        <dbReference type="SAM" id="Coils"/>
    </source>
</evidence>
<dbReference type="PANTHER" id="PTHR32089:SF112">
    <property type="entry name" value="LYSOZYME-LIKE PROTEIN-RELATED"/>
    <property type="match status" value="1"/>
</dbReference>
<dbReference type="EMBL" id="CP000812">
    <property type="protein sequence ID" value="ABV33424.1"/>
    <property type="molecule type" value="Genomic_DNA"/>
</dbReference>
<organism evidence="6 7">
    <name type="scientific">Pseudothermotoga lettingae (strain ATCC BAA-301 / DSM 14385 / NBRC 107922 / TMO)</name>
    <name type="common">Thermotoga lettingae</name>
    <dbReference type="NCBI Taxonomy" id="416591"/>
    <lineage>
        <taxon>Bacteria</taxon>
        <taxon>Thermotogati</taxon>
        <taxon>Thermotogota</taxon>
        <taxon>Thermotogae</taxon>
        <taxon>Thermotogales</taxon>
        <taxon>Thermotogaceae</taxon>
        <taxon>Pseudothermotoga</taxon>
    </lineage>
</organism>
<evidence type="ECO:0000313" key="6">
    <source>
        <dbReference type="EMBL" id="ABV33424.1"/>
    </source>
</evidence>
<dbReference type="HOGENOM" id="CLU_546128_0_0_0"/>
<dbReference type="Gene3D" id="1.10.287.950">
    <property type="entry name" value="Methyl-accepting chemotaxis protein"/>
    <property type="match status" value="1"/>
</dbReference>
<dbReference type="InterPro" id="IPR029151">
    <property type="entry name" value="Sensor-like_sf"/>
</dbReference>
<name>A8F5J0_PSELT</name>
<keyword evidence="7" id="KW-1185">Reference proteome</keyword>
<dbReference type="SUPFAM" id="SSF58104">
    <property type="entry name" value="Methyl-accepting chemotaxis protein (MCP) signaling domain"/>
    <property type="match status" value="1"/>
</dbReference>
<sequence precursor="true">MSIVIVFVSIAGLLFSLFRTSYSQLLTSILFCAIIVFVLIRNFLRRKPSQVKSIQDKADETNNLFRELFISSDGLKKDAEDLANASKQMESMSNTLSQRSKRISELIQSLTASLEETSSGANEIANSAKMVEESTGKMQYKFEDLERDVLKLKKEVDDLSHENLVAKERLNDLVQTMGRLGKVSQGIGEMVKVIQQIAEQTNLLALNAAIEAARAGEHGRGFAVVADEVRKLAEQSHRSAQEISDQVKNIEITINESIDKSNTVVDSVEKTVAFGEEFNSSLSQLKESISEFKNIVNEVLYAIDSQIRSTQEIESAVNSNATTASEILNFVEETDKAVQQLSTLSRNLSNSSEILTIKSLKLRTLTGTRKWLVKELEDLRDLILSDECQKLDWTSLEPKVRDFLKLKGDIYEAFFIADEKGNFITSTGKKGNISDRKYFNYLKQNKTDWTVSDPIKSRATGNMVLTVAFSIIKNNTFKGVAGANLILKRLEKQIEQEKI</sequence>
<gene>
    <name evidence="6" type="ordered locus">Tlet_0858</name>
</gene>
<reference evidence="6 7" key="1">
    <citation type="submission" date="2007-08" db="EMBL/GenBank/DDBJ databases">
        <title>Complete sequence of Thermotoga lettingae TMO.</title>
        <authorList>
            <consortium name="US DOE Joint Genome Institute"/>
            <person name="Copeland A."/>
            <person name="Lucas S."/>
            <person name="Lapidus A."/>
            <person name="Barry K."/>
            <person name="Glavina del Rio T."/>
            <person name="Dalin E."/>
            <person name="Tice H."/>
            <person name="Pitluck S."/>
            <person name="Foster B."/>
            <person name="Bruce D."/>
            <person name="Schmutz J."/>
            <person name="Larimer F."/>
            <person name="Land M."/>
            <person name="Hauser L."/>
            <person name="Kyrpides N."/>
            <person name="Mikhailova N."/>
            <person name="Nelson K."/>
            <person name="Gogarten J.P."/>
            <person name="Noll K."/>
            <person name="Richardson P."/>
        </authorList>
    </citation>
    <scope>NUCLEOTIDE SEQUENCE [LARGE SCALE GENOMIC DNA]</scope>
    <source>
        <strain evidence="7">ATCC BAA-301 / DSM 14385 / NBRC 107922 / TMO</strain>
    </source>
</reference>